<keyword evidence="3" id="KW-1185">Reference proteome</keyword>
<gene>
    <name evidence="2" type="ORF">CTI12_AA423540</name>
</gene>
<sequence length="288" mass="33380">MSVLSKNWFALTASFPYLNFNLHEFLNIKMPYWLPLNPDTCRHERDSFSKYVDYTTSRFCQQKEVSSVHTLNLSIELNDHTQVDIIEKCIRQVIKRGVQELVIHIVNTPMYHVPNIFLSASRLMSLKIRECELPLSLMVDVVKFESLKLLFLRTVPLNDEVIKSLTTSFPLLETLVVEFCYGFKRFCIFGHQSLQQVKIRIRCELERIDIEATNLDYLYIEDLFGRGAPSMNLTSCKKLTTLSYALDGGLADLSSSFPFLEELFLRPSYDCKKLKLSSHSVKRVNLNT</sequence>
<proteinExistence type="predicted"/>
<accession>A0A2U1LE59</accession>
<dbReference type="EMBL" id="PKPP01009883">
    <property type="protein sequence ID" value="PWA47278.1"/>
    <property type="molecule type" value="Genomic_DNA"/>
</dbReference>
<dbReference type="OrthoDB" id="612216at2759"/>
<dbReference type="AlphaFoldDB" id="A0A2U1LE59"/>
<reference evidence="2 3" key="1">
    <citation type="journal article" date="2018" name="Mol. Plant">
        <title>The genome of Artemisia annua provides insight into the evolution of Asteraceae family and artemisinin biosynthesis.</title>
        <authorList>
            <person name="Shen Q."/>
            <person name="Zhang L."/>
            <person name="Liao Z."/>
            <person name="Wang S."/>
            <person name="Yan T."/>
            <person name="Shi P."/>
            <person name="Liu M."/>
            <person name="Fu X."/>
            <person name="Pan Q."/>
            <person name="Wang Y."/>
            <person name="Lv Z."/>
            <person name="Lu X."/>
            <person name="Zhang F."/>
            <person name="Jiang W."/>
            <person name="Ma Y."/>
            <person name="Chen M."/>
            <person name="Hao X."/>
            <person name="Li L."/>
            <person name="Tang Y."/>
            <person name="Lv G."/>
            <person name="Zhou Y."/>
            <person name="Sun X."/>
            <person name="Brodelius P.E."/>
            <person name="Rose J.K.C."/>
            <person name="Tang K."/>
        </authorList>
    </citation>
    <scope>NUCLEOTIDE SEQUENCE [LARGE SCALE GENOMIC DNA]</scope>
    <source>
        <strain evidence="3">cv. Huhao1</strain>
        <tissue evidence="2">Leaf</tissue>
    </source>
</reference>
<protein>
    <submittedName>
        <fullName evidence="2">F-box domain, Leucine-rich repeat domain, L domain-like protein</fullName>
    </submittedName>
</protein>
<dbReference type="Pfam" id="PF24758">
    <property type="entry name" value="LRR_At5g56370"/>
    <property type="match status" value="1"/>
</dbReference>
<organism evidence="2 3">
    <name type="scientific">Artemisia annua</name>
    <name type="common">Sweet wormwood</name>
    <dbReference type="NCBI Taxonomy" id="35608"/>
    <lineage>
        <taxon>Eukaryota</taxon>
        <taxon>Viridiplantae</taxon>
        <taxon>Streptophyta</taxon>
        <taxon>Embryophyta</taxon>
        <taxon>Tracheophyta</taxon>
        <taxon>Spermatophyta</taxon>
        <taxon>Magnoliopsida</taxon>
        <taxon>eudicotyledons</taxon>
        <taxon>Gunneridae</taxon>
        <taxon>Pentapetalae</taxon>
        <taxon>asterids</taxon>
        <taxon>campanulids</taxon>
        <taxon>Asterales</taxon>
        <taxon>Asteraceae</taxon>
        <taxon>Asteroideae</taxon>
        <taxon>Anthemideae</taxon>
        <taxon>Artemisiinae</taxon>
        <taxon>Artemisia</taxon>
    </lineage>
</organism>
<feature type="domain" description="F-box/LRR-repeat protein 15/At3g58940/PEG3-like LRR" evidence="1">
    <location>
        <begin position="87"/>
        <end position="245"/>
    </location>
</feature>
<dbReference type="InterPro" id="IPR055411">
    <property type="entry name" value="LRR_FXL15/At3g58940/PEG3-like"/>
</dbReference>
<name>A0A2U1LE59_ARTAN</name>
<dbReference type="PANTHER" id="PTHR34145">
    <property type="entry name" value="OS02G0105600 PROTEIN"/>
    <property type="match status" value="1"/>
</dbReference>
<evidence type="ECO:0000259" key="1">
    <source>
        <dbReference type="Pfam" id="PF24758"/>
    </source>
</evidence>
<dbReference type="SUPFAM" id="SSF52047">
    <property type="entry name" value="RNI-like"/>
    <property type="match status" value="1"/>
</dbReference>
<dbReference type="PANTHER" id="PTHR34145:SF28">
    <property type="entry name" value="F-BOX DOMAIN-CONTAINING PROTEIN"/>
    <property type="match status" value="1"/>
</dbReference>
<dbReference type="Gene3D" id="3.80.10.10">
    <property type="entry name" value="Ribonuclease Inhibitor"/>
    <property type="match status" value="1"/>
</dbReference>
<comment type="caution">
    <text evidence="2">The sequence shown here is derived from an EMBL/GenBank/DDBJ whole genome shotgun (WGS) entry which is preliminary data.</text>
</comment>
<dbReference type="InterPro" id="IPR032675">
    <property type="entry name" value="LRR_dom_sf"/>
</dbReference>
<evidence type="ECO:0000313" key="3">
    <source>
        <dbReference type="Proteomes" id="UP000245207"/>
    </source>
</evidence>
<dbReference type="Proteomes" id="UP000245207">
    <property type="component" value="Unassembled WGS sequence"/>
</dbReference>
<dbReference type="InterPro" id="IPR053772">
    <property type="entry name" value="At1g61320/At1g61330-like"/>
</dbReference>
<evidence type="ECO:0000313" key="2">
    <source>
        <dbReference type="EMBL" id="PWA47278.1"/>
    </source>
</evidence>